<feature type="compositionally biased region" description="Basic and acidic residues" evidence="1">
    <location>
        <begin position="145"/>
        <end position="164"/>
    </location>
</feature>
<dbReference type="Proteomes" id="UP000248423">
    <property type="component" value="Unassembled WGS sequence"/>
</dbReference>
<evidence type="ECO:0000313" key="2">
    <source>
        <dbReference type="EMBL" id="PYI06748.1"/>
    </source>
</evidence>
<proteinExistence type="predicted"/>
<dbReference type="VEuPathDB" id="FungiDB:BO78DRAFT_429481"/>
<feature type="region of interest" description="Disordered" evidence="1">
    <location>
        <begin position="252"/>
        <end position="290"/>
    </location>
</feature>
<dbReference type="OrthoDB" id="5296805at2759"/>
<evidence type="ECO:0000256" key="1">
    <source>
        <dbReference type="SAM" id="MobiDB-lite"/>
    </source>
</evidence>
<dbReference type="AlphaFoldDB" id="A0A319EJG5"/>
<protein>
    <submittedName>
        <fullName evidence="2">Uncharacterized protein</fullName>
    </submittedName>
</protein>
<keyword evidence="3" id="KW-1185">Reference proteome</keyword>
<gene>
    <name evidence="2" type="ORF">BO78DRAFT_429481</name>
</gene>
<feature type="region of interest" description="Disordered" evidence="1">
    <location>
        <begin position="132"/>
        <end position="182"/>
    </location>
</feature>
<sequence length="290" mass="33055">MSSHSTHLPNPFQRKVDELVQKYDRITEPSPALREILRDPEGLASLVNAIRRQVSLVRCRSQDLEDAQITIYDHALLVLSNYGDDPRDTGALELYLTEFLGIVPISTVSQARKSISDHVTLRNVLTRVTGSGYTTGKTTAIDDGTPEKSENTPKPHDNRERHQNTEGVGHSQPSSSPDGTRVREQAHRLIQVYRTAKNEYNDKKHRDGVHNLSLVRYLRDTAENTLLYLQGNGMSDHPMIQDIEHSFRMTRDKAAQLSGGRGRRFDEPREPRYPPKLKRRRGVDSYRPRD</sequence>
<reference evidence="2 3" key="1">
    <citation type="submission" date="2018-02" db="EMBL/GenBank/DDBJ databases">
        <title>The genomes of Aspergillus section Nigri reveals drivers in fungal speciation.</title>
        <authorList>
            <consortium name="DOE Joint Genome Institute"/>
            <person name="Vesth T.C."/>
            <person name="Nybo J."/>
            <person name="Theobald S."/>
            <person name="Brandl J."/>
            <person name="Frisvad J.C."/>
            <person name="Nielsen K.F."/>
            <person name="Lyhne E.K."/>
            <person name="Kogle M.E."/>
            <person name="Kuo A."/>
            <person name="Riley R."/>
            <person name="Clum A."/>
            <person name="Nolan M."/>
            <person name="Lipzen A."/>
            <person name="Salamov A."/>
            <person name="Henrissat B."/>
            <person name="Wiebenga A."/>
            <person name="De vries R.P."/>
            <person name="Grigoriev I.V."/>
            <person name="Mortensen U.H."/>
            <person name="Andersen M.R."/>
            <person name="Baker S.E."/>
        </authorList>
    </citation>
    <scope>NUCLEOTIDE SEQUENCE [LARGE SCALE GENOMIC DNA]</scope>
    <source>
        <strain evidence="2 3">CBS 121057</strain>
    </source>
</reference>
<evidence type="ECO:0000313" key="3">
    <source>
        <dbReference type="Proteomes" id="UP000248423"/>
    </source>
</evidence>
<feature type="compositionally biased region" description="Basic and acidic residues" evidence="1">
    <location>
        <begin position="263"/>
        <end position="273"/>
    </location>
</feature>
<organism evidence="2 3">
    <name type="scientific">Aspergillus sclerotiicarbonarius (strain CBS 121057 / IBT 28362)</name>
    <dbReference type="NCBI Taxonomy" id="1448318"/>
    <lineage>
        <taxon>Eukaryota</taxon>
        <taxon>Fungi</taxon>
        <taxon>Dikarya</taxon>
        <taxon>Ascomycota</taxon>
        <taxon>Pezizomycotina</taxon>
        <taxon>Eurotiomycetes</taxon>
        <taxon>Eurotiomycetidae</taxon>
        <taxon>Eurotiales</taxon>
        <taxon>Aspergillaceae</taxon>
        <taxon>Aspergillus</taxon>
        <taxon>Aspergillus subgen. Circumdati</taxon>
    </lineage>
</organism>
<dbReference type="EMBL" id="KZ826347">
    <property type="protein sequence ID" value="PYI06748.1"/>
    <property type="molecule type" value="Genomic_DNA"/>
</dbReference>
<name>A0A319EJG5_ASPSB</name>
<accession>A0A319EJG5</accession>
<dbReference type="STRING" id="1448318.A0A319EJG5"/>